<evidence type="ECO:0000256" key="2">
    <source>
        <dbReference type="ARBA" id="ARBA00007261"/>
    </source>
</evidence>
<accession>A0A5B8IZ99</accession>
<dbReference type="InterPro" id="IPR011249">
    <property type="entry name" value="Metalloenz_LuxS/M16"/>
</dbReference>
<evidence type="ECO:0000256" key="3">
    <source>
        <dbReference type="ARBA" id="ARBA00022670"/>
    </source>
</evidence>
<comment type="similarity">
    <text evidence="2 8">Belongs to the peptidase M16 family.</text>
</comment>
<evidence type="ECO:0000313" key="12">
    <source>
        <dbReference type="EMBL" id="QDY69938.1"/>
    </source>
</evidence>
<evidence type="ECO:0000256" key="9">
    <source>
        <dbReference type="SAM" id="SignalP"/>
    </source>
</evidence>
<dbReference type="Pfam" id="PF05193">
    <property type="entry name" value="Peptidase_M16_C"/>
    <property type="match status" value="1"/>
</dbReference>
<dbReference type="GO" id="GO:0004222">
    <property type="term" value="F:metalloendopeptidase activity"/>
    <property type="evidence" value="ECO:0007669"/>
    <property type="project" value="InterPro"/>
</dbReference>
<dbReference type="Gene3D" id="3.30.830.10">
    <property type="entry name" value="Metalloenzyme, LuxS/M16 peptidase-like"/>
    <property type="match status" value="2"/>
</dbReference>
<dbReference type="RefSeq" id="WP_146365314.1">
    <property type="nucleotide sequence ID" value="NZ_CP042261.1"/>
</dbReference>
<dbReference type="AlphaFoldDB" id="A0A5B8IZ99"/>
<dbReference type="KEGG" id="lit:FPZ52_10110"/>
<gene>
    <name evidence="12" type="ORF">FPZ52_10110</name>
</gene>
<dbReference type="PANTHER" id="PTHR43690:SF17">
    <property type="entry name" value="PROTEIN YHJJ"/>
    <property type="match status" value="1"/>
</dbReference>
<keyword evidence="7" id="KW-0482">Metalloprotease</keyword>
<keyword evidence="5" id="KW-0378">Hydrolase</keyword>
<evidence type="ECO:0000256" key="7">
    <source>
        <dbReference type="ARBA" id="ARBA00023049"/>
    </source>
</evidence>
<evidence type="ECO:0000256" key="8">
    <source>
        <dbReference type="RuleBase" id="RU004447"/>
    </source>
</evidence>
<dbReference type="InterPro" id="IPR011765">
    <property type="entry name" value="Pept_M16_N"/>
</dbReference>
<sequence length="449" mass="49522">MLRSLATGLILSIAANAAGAEEVTQFTLDNGMDVVVIEDHRAPVVVNMVWYRVGAADEVTGKSGIAHFLEHLMFKGTDELASGEFSQIVKENGGMDNAFTSWDYTAYFQRVAADRLDLMMQMEADRMTDLQLTDAEVTPERSVILEERSQRTDSDPSALFREQTRAAQYLNHPYGRPVIGWRHEMEGLTTDDALTFYRRYYAPNNAILVVAGDVTPDDVRTMAETHFGPIPENPDLPERTRPEEPPQIAARRLVYHDARVAQPYLTRSYLAPERDSGAQEQAAALTYLADLLGGGGITSYLGQRLQLQEKSAIYTGAYYGGVSLDASTFSLVLVPSDGVSLEQSEAELDEALADFMDEGVDVDRFERIKRNYAANAIYQQDSTRGLANDYGAALASGLTVQDVQDWPAILQDVTPDDVMDAARAILDPTKSVTGWLLPEDMKTAQEAAQ</sequence>
<dbReference type="PANTHER" id="PTHR43690">
    <property type="entry name" value="NARDILYSIN"/>
    <property type="match status" value="1"/>
</dbReference>
<dbReference type="GO" id="GO:0006508">
    <property type="term" value="P:proteolysis"/>
    <property type="evidence" value="ECO:0007669"/>
    <property type="project" value="UniProtKB-KW"/>
</dbReference>
<feature type="domain" description="Peptidase M16 N-terminal" evidence="10">
    <location>
        <begin position="34"/>
        <end position="179"/>
    </location>
</feature>
<keyword evidence="9" id="KW-0732">Signal</keyword>
<evidence type="ECO:0000259" key="10">
    <source>
        <dbReference type="Pfam" id="PF00675"/>
    </source>
</evidence>
<feature type="signal peptide" evidence="9">
    <location>
        <begin position="1"/>
        <end position="20"/>
    </location>
</feature>
<feature type="chain" id="PRO_5022934508" evidence="9">
    <location>
        <begin position="21"/>
        <end position="449"/>
    </location>
</feature>
<reference evidence="12 13" key="1">
    <citation type="submission" date="2019-07" db="EMBL/GenBank/DDBJ databases">
        <title>Litoreibacter alkalisoli sp. nov., isolated from saline-alkaline soil.</title>
        <authorList>
            <person name="Wang S."/>
            <person name="Xu L."/>
            <person name="Xing Y.-T."/>
            <person name="Sun J.-Q."/>
        </authorList>
    </citation>
    <scope>NUCLEOTIDE SEQUENCE [LARGE SCALE GENOMIC DNA]</scope>
    <source>
        <strain evidence="12 13">LN3S51</strain>
    </source>
</reference>
<keyword evidence="13" id="KW-1185">Reference proteome</keyword>
<evidence type="ECO:0000256" key="6">
    <source>
        <dbReference type="ARBA" id="ARBA00022833"/>
    </source>
</evidence>
<feature type="domain" description="Peptidase M16 C-terminal" evidence="11">
    <location>
        <begin position="188"/>
        <end position="371"/>
    </location>
</feature>
<dbReference type="OrthoDB" id="9811314at2"/>
<proteinExistence type="inferred from homology"/>
<evidence type="ECO:0000259" key="11">
    <source>
        <dbReference type="Pfam" id="PF05193"/>
    </source>
</evidence>
<keyword evidence="4" id="KW-0479">Metal-binding</keyword>
<dbReference type="InterPro" id="IPR007863">
    <property type="entry name" value="Peptidase_M16_C"/>
</dbReference>
<comment type="cofactor">
    <cofactor evidence="1">
        <name>Zn(2+)</name>
        <dbReference type="ChEBI" id="CHEBI:29105"/>
    </cofactor>
</comment>
<keyword evidence="3" id="KW-0645">Protease</keyword>
<dbReference type="PROSITE" id="PS00143">
    <property type="entry name" value="INSULINASE"/>
    <property type="match status" value="1"/>
</dbReference>
<dbReference type="EMBL" id="CP042261">
    <property type="protein sequence ID" value="QDY69938.1"/>
    <property type="molecule type" value="Genomic_DNA"/>
</dbReference>
<dbReference type="InterPro" id="IPR050626">
    <property type="entry name" value="Peptidase_M16"/>
</dbReference>
<name>A0A5B8IZ99_9RHOB</name>
<dbReference type="Pfam" id="PF00675">
    <property type="entry name" value="Peptidase_M16"/>
    <property type="match status" value="1"/>
</dbReference>
<dbReference type="InterPro" id="IPR001431">
    <property type="entry name" value="Pept_M16_Zn_BS"/>
</dbReference>
<organism evidence="12 13">
    <name type="scientific">Qingshengfaniella alkalisoli</name>
    <dbReference type="NCBI Taxonomy" id="2599296"/>
    <lineage>
        <taxon>Bacteria</taxon>
        <taxon>Pseudomonadati</taxon>
        <taxon>Pseudomonadota</taxon>
        <taxon>Alphaproteobacteria</taxon>
        <taxon>Rhodobacterales</taxon>
        <taxon>Paracoccaceae</taxon>
        <taxon>Qingshengfaniella</taxon>
    </lineage>
</organism>
<dbReference type="Proteomes" id="UP000318483">
    <property type="component" value="Chromosome"/>
</dbReference>
<dbReference type="GO" id="GO:0046872">
    <property type="term" value="F:metal ion binding"/>
    <property type="evidence" value="ECO:0007669"/>
    <property type="project" value="UniProtKB-KW"/>
</dbReference>
<evidence type="ECO:0000313" key="13">
    <source>
        <dbReference type="Proteomes" id="UP000318483"/>
    </source>
</evidence>
<evidence type="ECO:0000256" key="4">
    <source>
        <dbReference type="ARBA" id="ARBA00022723"/>
    </source>
</evidence>
<dbReference type="SUPFAM" id="SSF63411">
    <property type="entry name" value="LuxS/MPP-like metallohydrolase"/>
    <property type="match status" value="2"/>
</dbReference>
<protein>
    <submittedName>
        <fullName evidence="12">Insulinase family protein</fullName>
    </submittedName>
</protein>
<evidence type="ECO:0000256" key="1">
    <source>
        <dbReference type="ARBA" id="ARBA00001947"/>
    </source>
</evidence>
<evidence type="ECO:0000256" key="5">
    <source>
        <dbReference type="ARBA" id="ARBA00022801"/>
    </source>
</evidence>
<keyword evidence="6" id="KW-0862">Zinc</keyword>